<comment type="caution">
    <text evidence="2">The sequence shown here is derived from an EMBL/GenBank/DDBJ whole genome shotgun (WGS) entry which is preliminary data.</text>
</comment>
<dbReference type="PANTHER" id="PTHR30535:SF34">
    <property type="entry name" value="MOLYBDATE-BINDING PROTEIN MOLA"/>
    <property type="match status" value="1"/>
</dbReference>
<feature type="domain" description="Fe/B12 periplasmic-binding" evidence="1">
    <location>
        <begin position="170"/>
        <end position="425"/>
    </location>
</feature>
<dbReference type="PROSITE" id="PS50983">
    <property type="entry name" value="FE_B12_PBP"/>
    <property type="match status" value="1"/>
</dbReference>
<evidence type="ECO:0000313" key="3">
    <source>
        <dbReference type="Proteomes" id="UP000237040"/>
    </source>
</evidence>
<dbReference type="AlphaFoldDB" id="A0A2J6WFQ7"/>
<sequence>MKRFFALILIFALILSIFPNAPLKGASYVPTGTFAFKEGSSIFKIDNFEKKLDVAPILKGDMLFIPVRAVVEELGGTISYNPKEKSISITLNDTKVNLWVNKSTVILNGKNDEIEMPILKNGRMLLSLKDIVNLFGGTIISSNSFELPKQLVEAYDTTGRKIIVPKKINKIVSLYPMATLLLFPLKKEDCIVAIPTAKVFNMDNFSKVFPKAKSIPDGSSFKDPNVETILKFKPDLVITNATTPIKKIVEVGIPVALLDVESVSGILKSIQFLGTILGTPTEAKNALIYLNSKLNYIDSKTKYLQNKKKVYFALGRLTQTAGSSLIQNEIIARSNGVSVTSTLKGGKVDVSIEQILNYNPDYIILAPYCNDTVQSVLSNSVLQNVNAVKNKNVYVMPQFIGSYDLPEPESILGIMWLSNILYPNEVNFNLKNEAKEFYKAIFNYNLTDEDLKYILGS</sequence>
<name>A0A2J6WFQ7_9BACT</name>
<organism evidence="2 3">
    <name type="scientific">Caldisericum exile</name>
    <dbReference type="NCBI Taxonomy" id="693075"/>
    <lineage>
        <taxon>Bacteria</taxon>
        <taxon>Pseudomonadati</taxon>
        <taxon>Caldisericota/Cryosericota group</taxon>
        <taxon>Caldisericota</taxon>
        <taxon>Caldisericia</taxon>
        <taxon>Caldisericales</taxon>
        <taxon>Caldisericaceae</taxon>
        <taxon>Caldisericum</taxon>
    </lineage>
</organism>
<dbReference type="Pfam" id="PF07833">
    <property type="entry name" value="Cu_amine_oxidN1"/>
    <property type="match status" value="1"/>
</dbReference>
<proteinExistence type="predicted"/>
<dbReference type="RefSeq" id="WP_424587073.1">
    <property type="nucleotide sequence ID" value="NZ_JBNAUB010000043.1"/>
</dbReference>
<dbReference type="InterPro" id="IPR012854">
    <property type="entry name" value="Cu_amine_oxidase-like_N"/>
</dbReference>
<dbReference type="GO" id="GO:0071281">
    <property type="term" value="P:cellular response to iron ion"/>
    <property type="evidence" value="ECO:0007669"/>
    <property type="project" value="TreeGrafter"/>
</dbReference>
<reference evidence="2 3" key="1">
    <citation type="submission" date="2018-01" db="EMBL/GenBank/DDBJ databases">
        <title>Metagenomic assembled genomes from two thermal pools in the Uzon Caldera, Kamchatka, Russia.</title>
        <authorList>
            <person name="Wilkins L."/>
            <person name="Ettinger C."/>
        </authorList>
    </citation>
    <scope>NUCLEOTIDE SEQUENCE [LARGE SCALE GENOMIC DNA]</scope>
    <source>
        <strain evidence="2">ZAV-07</strain>
    </source>
</reference>
<dbReference type="Gene3D" id="3.40.50.1980">
    <property type="entry name" value="Nitrogenase molybdenum iron protein domain"/>
    <property type="match status" value="2"/>
</dbReference>
<dbReference type="InterPro" id="IPR050902">
    <property type="entry name" value="ABC_Transporter_SBP"/>
</dbReference>
<dbReference type="Pfam" id="PF01497">
    <property type="entry name" value="Peripla_BP_2"/>
    <property type="match status" value="1"/>
</dbReference>
<protein>
    <recommendedName>
        <fullName evidence="1">Fe/B12 periplasmic-binding domain-containing protein</fullName>
    </recommendedName>
</protein>
<dbReference type="EMBL" id="PNIL01000013">
    <property type="protein sequence ID" value="PMP68602.1"/>
    <property type="molecule type" value="Genomic_DNA"/>
</dbReference>
<dbReference type="Proteomes" id="UP000237040">
    <property type="component" value="Unassembled WGS sequence"/>
</dbReference>
<dbReference type="InterPro" id="IPR002491">
    <property type="entry name" value="ABC_transptr_periplasmic_BD"/>
</dbReference>
<evidence type="ECO:0000259" key="1">
    <source>
        <dbReference type="PROSITE" id="PS50983"/>
    </source>
</evidence>
<accession>A0A2J6WFQ7</accession>
<dbReference type="SUPFAM" id="SSF55383">
    <property type="entry name" value="Copper amine oxidase, domain N"/>
    <property type="match status" value="2"/>
</dbReference>
<evidence type="ECO:0000313" key="2">
    <source>
        <dbReference type="EMBL" id="PMP68602.1"/>
    </source>
</evidence>
<dbReference type="Gene3D" id="1.20.58.2180">
    <property type="match status" value="1"/>
</dbReference>
<gene>
    <name evidence="2" type="ORF">C0189_00840</name>
</gene>
<dbReference type="InterPro" id="IPR036582">
    <property type="entry name" value="Mao_N_sf"/>
</dbReference>
<dbReference type="Gene3D" id="3.30.457.10">
    <property type="entry name" value="Copper amine oxidase-like, N-terminal domain"/>
    <property type="match status" value="1"/>
</dbReference>
<dbReference type="SUPFAM" id="SSF53807">
    <property type="entry name" value="Helical backbone' metal receptor"/>
    <property type="match status" value="1"/>
</dbReference>
<dbReference type="PANTHER" id="PTHR30535">
    <property type="entry name" value="VITAMIN B12-BINDING PROTEIN"/>
    <property type="match status" value="1"/>
</dbReference>